<evidence type="ECO:0000259" key="7">
    <source>
        <dbReference type="Pfam" id="PF04932"/>
    </source>
</evidence>
<feature type="transmembrane region" description="Helical" evidence="6">
    <location>
        <begin position="225"/>
        <end position="241"/>
    </location>
</feature>
<evidence type="ECO:0000256" key="2">
    <source>
        <dbReference type="ARBA" id="ARBA00022692"/>
    </source>
</evidence>
<accession>A0A2K8Z3L2</accession>
<evidence type="ECO:0000256" key="3">
    <source>
        <dbReference type="ARBA" id="ARBA00022989"/>
    </source>
</evidence>
<feature type="transmembrane region" description="Helical" evidence="6">
    <location>
        <begin position="27"/>
        <end position="49"/>
    </location>
</feature>
<gene>
    <name evidence="8" type="ORF">CWM47_23025</name>
</gene>
<keyword evidence="9" id="KW-1185">Reference proteome</keyword>
<feature type="transmembrane region" description="Helical" evidence="6">
    <location>
        <begin position="411"/>
        <end position="430"/>
    </location>
</feature>
<dbReference type="PANTHER" id="PTHR37422:SF13">
    <property type="entry name" value="LIPOPOLYSACCHARIDE BIOSYNTHESIS PROTEIN PA4999-RELATED"/>
    <property type="match status" value="1"/>
</dbReference>
<protein>
    <recommendedName>
        <fullName evidence="7">O-antigen ligase-related domain-containing protein</fullName>
    </recommendedName>
</protein>
<dbReference type="InterPro" id="IPR051533">
    <property type="entry name" value="WaaL-like"/>
</dbReference>
<evidence type="ECO:0000256" key="4">
    <source>
        <dbReference type="ARBA" id="ARBA00023136"/>
    </source>
</evidence>
<evidence type="ECO:0000313" key="8">
    <source>
        <dbReference type="EMBL" id="AUD04463.1"/>
    </source>
</evidence>
<evidence type="ECO:0000256" key="5">
    <source>
        <dbReference type="SAM" id="MobiDB-lite"/>
    </source>
</evidence>
<feature type="transmembrane region" description="Helical" evidence="6">
    <location>
        <begin position="86"/>
        <end position="103"/>
    </location>
</feature>
<evidence type="ECO:0000313" key="9">
    <source>
        <dbReference type="Proteomes" id="UP000232883"/>
    </source>
</evidence>
<feature type="transmembrane region" description="Helical" evidence="6">
    <location>
        <begin position="115"/>
        <end position="136"/>
    </location>
</feature>
<dbReference type="Pfam" id="PF04932">
    <property type="entry name" value="Wzy_C"/>
    <property type="match status" value="1"/>
</dbReference>
<feature type="transmembrane region" description="Helical" evidence="6">
    <location>
        <begin position="56"/>
        <end position="74"/>
    </location>
</feature>
<sequence>MYLVIFAIIISLLQVNSYSESILIKTLPIVTSALALFYFLIISNGNYLFKTIKENLMAIFLLLLILVGNVRSNFPDQTIGFTISRTINTVLLFSAVFSAFHYYKNKYNYSIVDIVAKFIILPYCLYCLINFLLWAAGISIKESVMTDEVVNKKAVLLSYFGLNIDRVQFPLSTGLNNYAVISGAMFTICLVLLFVSNTKKYKILTIASCLVFLATLLLIDSRASIYYPILICFTLILWQKSKAYVKNMPYLTYLIVLGPLFLYLMVPLMMVLPFIESITRNSEELATGNSRFLIWSACLLEFIEFKPIHLIGFGYFGHFGSGVSASWSSIFSTWTDGDLKTSHNTFFTILFDHGYLGLVVYVLVIYNTFKRISRFWNINREGNVLLFGFFSFNIFAGITETLIGFYSPNYFILFFVFLFAEFVGNSPILVTENATSRSKNGKNFKSSTNMVRNTSNSQLPKLQSY</sequence>
<comment type="subcellular location">
    <subcellularLocation>
        <location evidence="1">Membrane</location>
        <topology evidence="1">Multi-pass membrane protein</topology>
    </subcellularLocation>
</comment>
<feature type="region of interest" description="Disordered" evidence="5">
    <location>
        <begin position="437"/>
        <end position="465"/>
    </location>
</feature>
<dbReference type="KEGG" id="spir:CWM47_23025"/>
<dbReference type="InterPro" id="IPR007016">
    <property type="entry name" value="O-antigen_ligase-rel_domated"/>
</dbReference>
<keyword evidence="4 6" id="KW-0472">Membrane</keyword>
<evidence type="ECO:0000256" key="6">
    <source>
        <dbReference type="SAM" id="Phobius"/>
    </source>
</evidence>
<dbReference type="GO" id="GO:0016020">
    <property type="term" value="C:membrane"/>
    <property type="evidence" value="ECO:0007669"/>
    <property type="project" value="UniProtKB-SubCell"/>
</dbReference>
<organism evidence="8 9">
    <name type="scientific">Spirosoma pollinicola</name>
    <dbReference type="NCBI Taxonomy" id="2057025"/>
    <lineage>
        <taxon>Bacteria</taxon>
        <taxon>Pseudomonadati</taxon>
        <taxon>Bacteroidota</taxon>
        <taxon>Cytophagia</taxon>
        <taxon>Cytophagales</taxon>
        <taxon>Cytophagaceae</taxon>
        <taxon>Spirosoma</taxon>
    </lineage>
</organism>
<feature type="domain" description="O-antigen ligase-related" evidence="7">
    <location>
        <begin position="208"/>
        <end position="362"/>
    </location>
</feature>
<dbReference type="Proteomes" id="UP000232883">
    <property type="component" value="Chromosome"/>
</dbReference>
<feature type="transmembrane region" description="Helical" evidence="6">
    <location>
        <begin position="253"/>
        <end position="275"/>
    </location>
</feature>
<dbReference type="EMBL" id="CP025096">
    <property type="protein sequence ID" value="AUD04463.1"/>
    <property type="molecule type" value="Genomic_DNA"/>
</dbReference>
<keyword evidence="3 6" id="KW-1133">Transmembrane helix</keyword>
<feature type="transmembrane region" description="Helical" evidence="6">
    <location>
        <begin position="178"/>
        <end position="196"/>
    </location>
</feature>
<proteinExistence type="predicted"/>
<reference evidence="8 9" key="1">
    <citation type="submission" date="2017-11" db="EMBL/GenBank/DDBJ databases">
        <title>Taxonomic description and genome sequences of Spirosoma HA7 sp. nov., isolated from pollen microhabitat of Corylus avellana.</title>
        <authorList>
            <person name="Ambika Manirajan B."/>
            <person name="Suarez C."/>
            <person name="Ratering S."/>
            <person name="Geissler-Plaum R."/>
            <person name="Cardinale M."/>
            <person name="Sylvia S."/>
        </authorList>
    </citation>
    <scope>NUCLEOTIDE SEQUENCE [LARGE SCALE GENOMIC DNA]</scope>
    <source>
        <strain evidence="8 9">HA7</strain>
    </source>
</reference>
<name>A0A2K8Z3L2_9BACT</name>
<dbReference type="PANTHER" id="PTHR37422">
    <property type="entry name" value="TEICHURONIC ACID BIOSYNTHESIS PROTEIN TUAE"/>
    <property type="match status" value="1"/>
</dbReference>
<feature type="transmembrane region" description="Helical" evidence="6">
    <location>
        <begin position="346"/>
        <end position="364"/>
    </location>
</feature>
<dbReference type="AlphaFoldDB" id="A0A2K8Z3L2"/>
<feature type="transmembrane region" description="Helical" evidence="6">
    <location>
        <begin position="384"/>
        <end position="405"/>
    </location>
</feature>
<evidence type="ECO:0000256" key="1">
    <source>
        <dbReference type="ARBA" id="ARBA00004141"/>
    </source>
</evidence>
<keyword evidence="2 6" id="KW-0812">Transmembrane</keyword>